<organism evidence="1">
    <name type="scientific">marine metagenome</name>
    <dbReference type="NCBI Taxonomy" id="408172"/>
    <lineage>
        <taxon>unclassified sequences</taxon>
        <taxon>metagenomes</taxon>
        <taxon>ecological metagenomes</taxon>
    </lineage>
</organism>
<reference evidence="1" key="1">
    <citation type="submission" date="2018-05" db="EMBL/GenBank/DDBJ databases">
        <authorList>
            <person name="Lanie J.A."/>
            <person name="Ng W.-L."/>
            <person name="Kazmierczak K.M."/>
            <person name="Andrzejewski T.M."/>
            <person name="Davidsen T.M."/>
            <person name="Wayne K.J."/>
            <person name="Tettelin H."/>
            <person name="Glass J.I."/>
            <person name="Rusch D."/>
            <person name="Podicherti R."/>
            <person name="Tsui H.-C.T."/>
            <person name="Winkler M.E."/>
        </authorList>
    </citation>
    <scope>NUCLEOTIDE SEQUENCE</scope>
</reference>
<feature type="non-terminal residue" evidence="1">
    <location>
        <position position="564"/>
    </location>
</feature>
<dbReference type="AlphaFoldDB" id="A0A382EFX5"/>
<dbReference type="EMBL" id="UINC01043972">
    <property type="protein sequence ID" value="SVB48767.1"/>
    <property type="molecule type" value="Genomic_DNA"/>
</dbReference>
<gene>
    <name evidence="1" type="ORF">METZ01_LOCUS201621</name>
</gene>
<accession>A0A382EFX5</accession>
<proteinExistence type="predicted"/>
<feature type="non-terminal residue" evidence="1">
    <location>
        <position position="1"/>
    </location>
</feature>
<sequence length="564" mass="62739">LTYATTNYLSSTNTSNIMFNNSHQETMYLYDRGTTPKNILGLYYLRKFDRDASNYNFNNCWEQSYKQIRTPITVTQDVTNADDDFVVDLGTTNFEPERDYWLQSTATGFEFYLKSAYGFEKLTEINPTLYLARNKTYTFEITNGTKAFQIQDVSASAYSTGVTNNNTHSGIVTFAIAEAEANDILYYSSPSGTGKIIIIDEVLEQGWPEVFHDGVKLKRNIHYIFNGKNVVIPYESPGTDETVSDGGVPVFAPSEQTQSTENLLTVGDVVDVKFYTTDTSTTDEWAYDVPNNLKNNPGNEVLGQVQYAEIFPHFIDVLDKQPGLIGPAFGNNNYRSLEVEKRFGGIINQQMSPLLKSGLILGNENYDLLLALDYTADSYNVFKKKFVQKIEQLYASMASGTKISALVDQALYDLNLGKNNTFPFANSDMAYYFNMVEKTYTVTTSADTFTLPKTITQTNQYHNHVYVYTIDANGVETFETEFTLDPNANTITLGSAVASGKVVIKVSIDEGLSFIPPTLAKLGVTPAYVPKSYIDNTGTRTVVIIEGHDGSKTVAFESSITGTG</sequence>
<protein>
    <submittedName>
        <fullName evidence="1">Uncharacterized protein</fullName>
    </submittedName>
</protein>
<evidence type="ECO:0000313" key="1">
    <source>
        <dbReference type="EMBL" id="SVB48767.1"/>
    </source>
</evidence>
<name>A0A382EFX5_9ZZZZ</name>